<gene>
    <name evidence="1" type="ORF">EV420DRAFT_1479311</name>
</gene>
<dbReference type="Proteomes" id="UP001175211">
    <property type="component" value="Unassembled WGS sequence"/>
</dbReference>
<sequence>MSKSRTAFSWLPTTFVTPPSMPNLNAATQRTIHPFRFVSLAALLPRWAARYILPKSCWSLKECIGVQMVHCMTLIVSLCGIPVQSTDKTRQVSEAELKTTSFVWLEPAVDSLIKGVAKDGKVGPMRISGYVWPKGSPLMQGEHVNGLSILENEAFAKNIIEHSQVKHVLCVVPILFPWTNSDGTSQSTVDYRPVHESCHPAQFLDAISAYSYLPDISTKRKKVLPMPGALMVFFALAGYGAPKESYTGYPKNFISIGDAEAYQREREQLAEQMRGGSVDVTPDVQKDVVHDLFGMALPVIPSEIARAQVLENGQRGSRNTPPPLRRQYYDSTTYITVHNFNIPTTSRINASVVKDNHCIWDLRGPEKWTLMTMGVTIGYRHINFGTWTGDHLF</sequence>
<accession>A0AA39N653</accession>
<protein>
    <submittedName>
        <fullName evidence="1">Uncharacterized protein</fullName>
    </submittedName>
</protein>
<dbReference type="RefSeq" id="XP_060331543.1">
    <property type="nucleotide sequence ID" value="XM_060469559.1"/>
</dbReference>
<keyword evidence="2" id="KW-1185">Reference proteome</keyword>
<dbReference type="GeneID" id="85353107"/>
<evidence type="ECO:0000313" key="2">
    <source>
        <dbReference type="Proteomes" id="UP001175211"/>
    </source>
</evidence>
<dbReference type="EMBL" id="JAUEPS010000015">
    <property type="protein sequence ID" value="KAK0459317.1"/>
    <property type="molecule type" value="Genomic_DNA"/>
</dbReference>
<proteinExistence type="predicted"/>
<comment type="caution">
    <text evidence="1">The sequence shown here is derived from an EMBL/GenBank/DDBJ whole genome shotgun (WGS) entry which is preliminary data.</text>
</comment>
<evidence type="ECO:0000313" key="1">
    <source>
        <dbReference type="EMBL" id="KAK0459317.1"/>
    </source>
</evidence>
<reference evidence="1" key="1">
    <citation type="submission" date="2023-06" db="EMBL/GenBank/DDBJ databases">
        <authorList>
            <consortium name="Lawrence Berkeley National Laboratory"/>
            <person name="Ahrendt S."/>
            <person name="Sahu N."/>
            <person name="Indic B."/>
            <person name="Wong-Bajracharya J."/>
            <person name="Merenyi Z."/>
            <person name="Ke H.-M."/>
            <person name="Monk M."/>
            <person name="Kocsube S."/>
            <person name="Drula E."/>
            <person name="Lipzen A."/>
            <person name="Balint B."/>
            <person name="Henrissat B."/>
            <person name="Andreopoulos B."/>
            <person name="Martin F.M."/>
            <person name="Harder C.B."/>
            <person name="Rigling D."/>
            <person name="Ford K.L."/>
            <person name="Foster G.D."/>
            <person name="Pangilinan J."/>
            <person name="Papanicolaou A."/>
            <person name="Barry K."/>
            <person name="LaButti K."/>
            <person name="Viragh M."/>
            <person name="Koriabine M."/>
            <person name="Yan M."/>
            <person name="Riley R."/>
            <person name="Champramary S."/>
            <person name="Plett K.L."/>
            <person name="Tsai I.J."/>
            <person name="Slot J."/>
            <person name="Sipos G."/>
            <person name="Plett J."/>
            <person name="Nagy L.G."/>
            <person name="Grigoriev I.V."/>
        </authorList>
    </citation>
    <scope>NUCLEOTIDE SEQUENCE</scope>
    <source>
        <strain evidence="1">CCBAS 213</strain>
    </source>
</reference>
<organism evidence="1 2">
    <name type="scientific">Armillaria tabescens</name>
    <name type="common">Ringless honey mushroom</name>
    <name type="synonym">Agaricus tabescens</name>
    <dbReference type="NCBI Taxonomy" id="1929756"/>
    <lineage>
        <taxon>Eukaryota</taxon>
        <taxon>Fungi</taxon>
        <taxon>Dikarya</taxon>
        <taxon>Basidiomycota</taxon>
        <taxon>Agaricomycotina</taxon>
        <taxon>Agaricomycetes</taxon>
        <taxon>Agaricomycetidae</taxon>
        <taxon>Agaricales</taxon>
        <taxon>Marasmiineae</taxon>
        <taxon>Physalacriaceae</taxon>
        <taxon>Desarmillaria</taxon>
    </lineage>
</organism>
<dbReference type="AlphaFoldDB" id="A0AA39N653"/>
<name>A0AA39N653_ARMTA</name>